<gene>
    <name evidence="2" type="ORF">GAK35_04217</name>
</gene>
<evidence type="ECO:0000256" key="1">
    <source>
        <dbReference type="SAM" id="SignalP"/>
    </source>
</evidence>
<organism evidence="2 3">
    <name type="scientific">Herbaspirillum frisingense</name>
    <dbReference type="NCBI Taxonomy" id="92645"/>
    <lineage>
        <taxon>Bacteria</taxon>
        <taxon>Pseudomonadati</taxon>
        <taxon>Pseudomonadota</taxon>
        <taxon>Betaproteobacteria</taxon>
        <taxon>Burkholderiales</taxon>
        <taxon>Oxalobacteraceae</taxon>
        <taxon>Herbaspirillum</taxon>
    </lineage>
</organism>
<proteinExistence type="predicted"/>
<reference evidence="3" key="1">
    <citation type="journal article" date="2020" name="MBio">
        <title>Horizontal gene transfer to a defensive symbiont with a reduced genome amongst a multipartite beetle microbiome.</title>
        <authorList>
            <person name="Waterworth S.C."/>
            <person name="Florez L.V."/>
            <person name="Rees E.R."/>
            <person name="Hertweck C."/>
            <person name="Kaltenpoth M."/>
            <person name="Kwan J.C."/>
        </authorList>
    </citation>
    <scope>NUCLEOTIDE SEQUENCE [LARGE SCALE GENOMIC DNA]</scope>
</reference>
<name>A0A7V8JSF3_9BURK</name>
<comment type="caution">
    <text evidence="2">The sequence shown here is derived from an EMBL/GenBank/DDBJ whole genome shotgun (WGS) entry which is preliminary data.</text>
</comment>
<keyword evidence="1" id="KW-0732">Signal</keyword>
<dbReference type="Proteomes" id="UP000462435">
    <property type="component" value="Unassembled WGS sequence"/>
</dbReference>
<feature type="signal peptide" evidence="1">
    <location>
        <begin position="1"/>
        <end position="23"/>
    </location>
</feature>
<evidence type="ECO:0000313" key="3">
    <source>
        <dbReference type="Proteomes" id="UP000462435"/>
    </source>
</evidence>
<dbReference type="EMBL" id="WNDX01000224">
    <property type="protein sequence ID" value="KAF1035198.1"/>
    <property type="molecule type" value="Genomic_DNA"/>
</dbReference>
<evidence type="ECO:0000313" key="2">
    <source>
        <dbReference type="EMBL" id="KAF1035198.1"/>
    </source>
</evidence>
<protein>
    <recommendedName>
        <fullName evidence="4">Vesicle formation protein</fullName>
    </recommendedName>
</protein>
<evidence type="ECO:0008006" key="4">
    <source>
        <dbReference type="Google" id="ProtNLM"/>
    </source>
</evidence>
<dbReference type="AlphaFoldDB" id="A0A7V8JSF3"/>
<accession>A0A7V8JSF3</accession>
<feature type="chain" id="PRO_5030701531" description="Vesicle formation protein" evidence="1">
    <location>
        <begin position="24"/>
        <end position="174"/>
    </location>
</feature>
<sequence>MRAMKSIIVSLAAGLLSINAAHADICADMRTVYQQSQSHFDGWKKEGADSGGKAGIAYPATFMLDGADSCSISGNSSSYSCIWRFTTPADLGRAYQRMVNDIKACPPLVKAEAGILADKPQERTQGDLRQTMEVTGFDFADAEATLLLGQMQITGPRGLSRNELKLTFSRSAAH</sequence>